<accession>A0A923N0W7</accession>
<dbReference type="RefSeq" id="WP_187018259.1">
    <property type="nucleotide sequence ID" value="NZ_JACRUK010000018.1"/>
</dbReference>
<organism evidence="1 2">
    <name type="scientific">Flavobacterium muglaense</name>
    <dbReference type="NCBI Taxonomy" id="2764716"/>
    <lineage>
        <taxon>Bacteria</taxon>
        <taxon>Pseudomonadati</taxon>
        <taxon>Bacteroidota</taxon>
        <taxon>Flavobacteriia</taxon>
        <taxon>Flavobacteriales</taxon>
        <taxon>Flavobacteriaceae</taxon>
        <taxon>Flavobacterium</taxon>
    </lineage>
</organism>
<evidence type="ECO:0000313" key="2">
    <source>
        <dbReference type="Proteomes" id="UP000641454"/>
    </source>
</evidence>
<proteinExistence type="predicted"/>
<reference evidence="1 2" key="1">
    <citation type="submission" date="2020-08" db="EMBL/GenBank/DDBJ databases">
        <title>Description of novel Flavobacterium F-392 isolate.</title>
        <authorList>
            <person name="Saticioglu I.B."/>
            <person name="Duman M."/>
            <person name="Altun S."/>
        </authorList>
    </citation>
    <scope>NUCLEOTIDE SEQUENCE [LARGE SCALE GENOMIC DNA]</scope>
    <source>
        <strain evidence="1 2">F-392</strain>
    </source>
</reference>
<gene>
    <name evidence="1" type="ORF">H8R25_09110</name>
</gene>
<evidence type="ECO:0000313" key="1">
    <source>
        <dbReference type="EMBL" id="MBC5844594.1"/>
    </source>
</evidence>
<comment type="caution">
    <text evidence="1">The sequence shown here is derived from an EMBL/GenBank/DDBJ whole genome shotgun (WGS) entry which is preliminary data.</text>
</comment>
<name>A0A923N0W7_9FLAO</name>
<dbReference type="Proteomes" id="UP000641454">
    <property type="component" value="Unassembled WGS sequence"/>
</dbReference>
<keyword evidence="2" id="KW-1185">Reference proteome</keyword>
<dbReference type="EMBL" id="JACRUL010000018">
    <property type="protein sequence ID" value="MBC5844594.1"/>
    <property type="molecule type" value="Genomic_DNA"/>
</dbReference>
<sequence>MTKYNTKIYEKHKIISSKRSRIEVQPFEISCKPFGIFIPNGLPLTHE</sequence>
<protein>
    <submittedName>
        <fullName evidence="1">Uncharacterized protein</fullName>
    </submittedName>
</protein>
<dbReference type="AlphaFoldDB" id="A0A923N0W7"/>